<dbReference type="PANTHER" id="PTHR33048">
    <property type="entry name" value="PTH11-LIKE INTEGRAL MEMBRANE PROTEIN (AFU_ORTHOLOGUE AFUA_5G11245)"/>
    <property type="match status" value="1"/>
</dbReference>
<accession>A0A084QNF9</accession>
<evidence type="ECO:0000256" key="12">
    <source>
        <dbReference type="ARBA" id="ARBA00023288"/>
    </source>
</evidence>
<gene>
    <name evidence="16" type="ORF">S40285_00543</name>
</gene>
<dbReference type="AlphaFoldDB" id="A0A084QNF9"/>
<evidence type="ECO:0000256" key="11">
    <source>
        <dbReference type="ARBA" id="ARBA00023157"/>
    </source>
</evidence>
<evidence type="ECO:0000256" key="6">
    <source>
        <dbReference type="ARBA" id="ARBA00022622"/>
    </source>
</evidence>
<dbReference type="Pfam" id="PF20684">
    <property type="entry name" value="Fung_rhodopsin"/>
    <property type="match status" value="1"/>
</dbReference>
<sequence>MHPPGRGEHFMPLLVCAGAAADGERAGSYVDGFLGMDIWTWYWGAEDGDLCFRQVARNSSCLLQGHACFCTDTVFLSQVHECLQDNCDNSDRQATLDAALAFCSGGSNAHDPQQAALVTLFVFSLLILASRFVSGAFTHVKLWRDDLANVGAMSACLANFIVLQIMISTGAGHDTWSLTPEDITKIMAEVYAFSIAYTTARILIHLSILLFFLRIFDLPRAKPVFVGTMVLVGMEVLCFLCLLAFHCRPIAYTWQRWTKAEGGQCLDGKAIAYSSSIIELAVDFGILLAPLAYIPRLKLGTVDKLWAFVMFQAGISVIIMSILRFRSIETATRSKNLTADMVPALEWSALEIYSGLILCSLPGLHTVLKTIAATCSGRY</sequence>
<dbReference type="OMA" id="KACTTIE"/>
<dbReference type="GO" id="GO:0005576">
    <property type="term" value="C:extracellular region"/>
    <property type="evidence" value="ECO:0007669"/>
    <property type="project" value="UniProtKB-SubCell"/>
</dbReference>
<dbReference type="InterPro" id="IPR008427">
    <property type="entry name" value="Extracellular_membr_CFEM_dom"/>
</dbReference>
<feature type="domain" description="CFEM" evidence="15">
    <location>
        <begin position="48"/>
        <end position="104"/>
    </location>
</feature>
<keyword evidence="6" id="KW-0336">GPI-anchor</keyword>
<dbReference type="HOGENOM" id="CLU_028200_6_2_1"/>
<evidence type="ECO:0000256" key="4">
    <source>
        <dbReference type="ARBA" id="ARBA00010031"/>
    </source>
</evidence>
<dbReference type="InParanoid" id="A0A084QNF9"/>
<keyword evidence="12" id="KW-0449">Lipoprotein</keyword>
<comment type="similarity">
    <text evidence="13">Belongs to the SAT4 family.</text>
</comment>
<feature type="transmembrane region" description="Helical" evidence="14">
    <location>
        <begin position="305"/>
        <end position="325"/>
    </location>
</feature>
<comment type="similarity">
    <text evidence="4">Belongs to the RBT5 family.</text>
</comment>
<organism evidence="16 17">
    <name type="scientific">Stachybotrys chlorohalonatus (strain IBT 40285)</name>
    <dbReference type="NCBI Taxonomy" id="1283841"/>
    <lineage>
        <taxon>Eukaryota</taxon>
        <taxon>Fungi</taxon>
        <taxon>Dikarya</taxon>
        <taxon>Ascomycota</taxon>
        <taxon>Pezizomycotina</taxon>
        <taxon>Sordariomycetes</taxon>
        <taxon>Hypocreomycetidae</taxon>
        <taxon>Hypocreales</taxon>
        <taxon>Stachybotryaceae</taxon>
        <taxon>Stachybotrys</taxon>
    </lineage>
</organism>
<evidence type="ECO:0000256" key="5">
    <source>
        <dbReference type="ARBA" id="ARBA00022525"/>
    </source>
</evidence>
<dbReference type="InterPro" id="IPR049326">
    <property type="entry name" value="Rhodopsin_dom_fungi"/>
</dbReference>
<evidence type="ECO:0000313" key="16">
    <source>
        <dbReference type="EMBL" id="KFA65494.1"/>
    </source>
</evidence>
<proteinExistence type="inferred from homology"/>
<dbReference type="Proteomes" id="UP000028524">
    <property type="component" value="Unassembled WGS sequence"/>
</dbReference>
<evidence type="ECO:0000259" key="15">
    <source>
        <dbReference type="SMART" id="SM00747"/>
    </source>
</evidence>
<reference evidence="16 17" key="1">
    <citation type="journal article" date="2014" name="BMC Genomics">
        <title>Comparative genome sequencing reveals chemotype-specific gene clusters in the toxigenic black mold Stachybotrys.</title>
        <authorList>
            <person name="Semeiks J."/>
            <person name="Borek D."/>
            <person name="Otwinowski Z."/>
            <person name="Grishin N.V."/>
        </authorList>
    </citation>
    <scope>NUCLEOTIDE SEQUENCE [LARGE SCALE GENOMIC DNA]</scope>
    <source>
        <strain evidence="16 17">IBT 40285</strain>
    </source>
</reference>
<comment type="subcellular location">
    <subcellularLocation>
        <location evidence="2">Membrane</location>
        <topology evidence="2">Lipid-anchor</topology>
        <topology evidence="2">GPI-anchor</topology>
    </subcellularLocation>
    <subcellularLocation>
        <location evidence="1">Membrane</location>
        <topology evidence="1">Multi-pass membrane protein</topology>
    </subcellularLocation>
    <subcellularLocation>
        <location evidence="3">Secreted</location>
    </subcellularLocation>
</comment>
<dbReference type="SMART" id="SM00747">
    <property type="entry name" value="CFEM"/>
    <property type="match status" value="1"/>
</dbReference>
<evidence type="ECO:0000256" key="10">
    <source>
        <dbReference type="ARBA" id="ARBA00023136"/>
    </source>
</evidence>
<evidence type="ECO:0000313" key="17">
    <source>
        <dbReference type="Proteomes" id="UP000028524"/>
    </source>
</evidence>
<name>A0A084QNF9_STAC4</name>
<keyword evidence="17" id="KW-1185">Reference proteome</keyword>
<evidence type="ECO:0000256" key="13">
    <source>
        <dbReference type="ARBA" id="ARBA00038359"/>
    </source>
</evidence>
<evidence type="ECO:0000256" key="1">
    <source>
        <dbReference type="ARBA" id="ARBA00004141"/>
    </source>
</evidence>
<protein>
    <recommendedName>
        <fullName evidence="15">CFEM domain-containing protein</fullName>
    </recommendedName>
</protein>
<feature type="transmembrane region" description="Helical" evidence="14">
    <location>
        <begin position="150"/>
        <end position="171"/>
    </location>
</feature>
<feature type="transmembrane region" description="Helical" evidence="14">
    <location>
        <begin position="115"/>
        <end position="138"/>
    </location>
</feature>
<keyword evidence="8" id="KW-0732">Signal</keyword>
<dbReference type="PANTHER" id="PTHR33048:SF143">
    <property type="entry name" value="EXTRACELLULAR MEMBRANE PROTEIN CFEM DOMAIN-CONTAINING PROTEIN-RELATED"/>
    <property type="match status" value="1"/>
</dbReference>
<dbReference type="STRING" id="1283841.A0A084QNF9"/>
<evidence type="ECO:0000256" key="8">
    <source>
        <dbReference type="ARBA" id="ARBA00022729"/>
    </source>
</evidence>
<dbReference type="Pfam" id="PF05730">
    <property type="entry name" value="CFEM"/>
    <property type="match status" value="1"/>
</dbReference>
<keyword evidence="9 14" id="KW-1133">Transmembrane helix</keyword>
<keyword evidence="10 14" id="KW-0472">Membrane</keyword>
<dbReference type="InterPro" id="IPR052337">
    <property type="entry name" value="SAT4-like"/>
</dbReference>
<evidence type="ECO:0000256" key="2">
    <source>
        <dbReference type="ARBA" id="ARBA00004589"/>
    </source>
</evidence>
<dbReference type="OrthoDB" id="2496787at2759"/>
<evidence type="ECO:0000256" key="3">
    <source>
        <dbReference type="ARBA" id="ARBA00004613"/>
    </source>
</evidence>
<feature type="transmembrane region" description="Helical" evidence="14">
    <location>
        <begin position="271"/>
        <end position="293"/>
    </location>
</feature>
<dbReference type="EMBL" id="KL660597">
    <property type="protein sequence ID" value="KFA65494.1"/>
    <property type="molecule type" value="Genomic_DNA"/>
</dbReference>
<evidence type="ECO:0000256" key="14">
    <source>
        <dbReference type="SAM" id="Phobius"/>
    </source>
</evidence>
<feature type="transmembrane region" description="Helical" evidence="14">
    <location>
        <begin position="191"/>
        <end position="213"/>
    </location>
</feature>
<feature type="transmembrane region" description="Helical" evidence="14">
    <location>
        <begin position="225"/>
        <end position="251"/>
    </location>
</feature>
<evidence type="ECO:0000256" key="9">
    <source>
        <dbReference type="ARBA" id="ARBA00022989"/>
    </source>
</evidence>
<keyword evidence="11" id="KW-1015">Disulfide bond</keyword>
<keyword evidence="6" id="KW-0325">Glycoprotein</keyword>
<keyword evidence="5" id="KW-0964">Secreted</keyword>
<dbReference type="GO" id="GO:0098552">
    <property type="term" value="C:side of membrane"/>
    <property type="evidence" value="ECO:0007669"/>
    <property type="project" value="UniProtKB-KW"/>
</dbReference>
<keyword evidence="7 14" id="KW-0812">Transmembrane</keyword>
<evidence type="ECO:0000256" key="7">
    <source>
        <dbReference type="ARBA" id="ARBA00022692"/>
    </source>
</evidence>